<accession>A0AAE0YA31</accession>
<organism evidence="1 2">
    <name type="scientific">Elysia crispata</name>
    <name type="common">lettuce slug</name>
    <dbReference type="NCBI Taxonomy" id="231223"/>
    <lineage>
        <taxon>Eukaryota</taxon>
        <taxon>Metazoa</taxon>
        <taxon>Spiralia</taxon>
        <taxon>Lophotrochozoa</taxon>
        <taxon>Mollusca</taxon>
        <taxon>Gastropoda</taxon>
        <taxon>Heterobranchia</taxon>
        <taxon>Euthyneura</taxon>
        <taxon>Panpulmonata</taxon>
        <taxon>Sacoglossa</taxon>
        <taxon>Placobranchoidea</taxon>
        <taxon>Plakobranchidae</taxon>
        <taxon>Elysia</taxon>
    </lineage>
</organism>
<dbReference type="EMBL" id="JAWDGP010006599">
    <property type="protein sequence ID" value="KAK3738333.1"/>
    <property type="molecule type" value="Genomic_DNA"/>
</dbReference>
<reference evidence="1" key="1">
    <citation type="journal article" date="2023" name="G3 (Bethesda)">
        <title>A reference genome for the long-term kleptoplast-retaining sea slug Elysia crispata morphotype clarki.</title>
        <authorList>
            <person name="Eastman K.E."/>
            <person name="Pendleton A.L."/>
            <person name="Shaikh M.A."/>
            <person name="Suttiyut T."/>
            <person name="Ogas R."/>
            <person name="Tomko P."/>
            <person name="Gavelis G."/>
            <person name="Widhalm J.R."/>
            <person name="Wisecaver J.H."/>
        </authorList>
    </citation>
    <scope>NUCLEOTIDE SEQUENCE</scope>
    <source>
        <strain evidence="1">ECLA1</strain>
    </source>
</reference>
<sequence>MKTLSRDMLHVMSRAAHSRPGLSHDSTADDVNCAGFPTSDVTVSRDGLNTGMKGTQRIFCLCRAGQGQPLELHFTGLRPNNYVQKCLERRHILKPSLCDLSGPKTALLRQNFPISLPGVCAISLKPRRPQGAMTSRPEMLVTDGRVSVPGQGSSLTR</sequence>
<dbReference type="Proteomes" id="UP001283361">
    <property type="component" value="Unassembled WGS sequence"/>
</dbReference>
<evidence type="ECO:0000313" key="1">
    <source>
        <dbReference type="EMBL" id="KAK3738333.1"/>
    </source>
</evidence>
<comment type="caution">
    <text evidence="1">The sequence shown here is derived from an EMBL/GenBank/DDBJ whole genome shotgun (WGS) entry which is preliminary data.</text>
</comment>
<evidence type="ECO:0000313" key="2">
    <source>
        <dbReference type="Proteomes" id="UP001283361"/>
    </source>
</evidence>
<protein>
    <submittedName>
        <fullName evidence="1">Uncharacterized protein</fullName>
    </submittedName>
</protein>
<name>A0AAE0YA31_9GAST</name>
<dbReference type="AlphaFoldDB" id="A0AAE0YA31"/>
<gene>
    <name evidence="1" type="ORF">RRG08_039740</name>
</gene>
<keyword evidence="2" id="KW-1185">Reference proteome</keyword>
<proteinExistence type="predicted"/>